<dbReference type="Proteomes" id="UP000761411">
    <property type="component" value="Unassembled WGS sequence"/>
</dbReference>
<keyword evidence="4" id="KW-1185">Reference proteome</keyword>
<dbReference type="Pfam" id="PF13490">
    <property type="entry name" value="zf-HC2"/>
    <property type="match status" value="1"/>
</dbReference>
<keyword evidence="1" id="KW-0812">Transmembrane</keyword>
<feature type="transmembrane region" description="Helical" evidence="1">
    <location>
        <begin position="76"/>
        <end position="96"/>
    </location>
</feature>
<comment type="caution">
    <text evidence="3">The sequence shown here is derived from an EMBL/GenBank/DDBJ whole genome shotgun (WGS) entry which is preliminary data.</text>
</comment>
<dbReference type="InterPro" id="IPR027383">
    <property type="entry name" value="Znf_put"/>
</dbReference>
<gene>
    <name evidence="3" type="ORF">DYI25_04050</name>
</gene>
<proteinExistence type="predicted"/>
<keyword evidence="1" id="KW-1133">Transmembrane helix</keyword>
<reference evidence="3 4" key="1">
    <citation type="journal article" date="2021" name="Microorganisms">
        <title>Bacterial Dimethylsulfoniopropionate Biosynthesis in the East China Sea.</title>
        <authorList>
            <person name="Liu J."/>
            <person name="Zhang Y."/>
            <person name="Liu J."/>
            <person name="Zhong H."/>
            <person name="Williams B.T."/>
            <person name="Zheng Y."/>
            <person name="Curson A.R.J."/>
            <person name="Sun C."/>
            <person name="Sun H."/>
            <person name="Song D."/>
            <person name="Wagner Mackenzie B."/>
            <person name="Bermejo Martinez A."/>
            <person name="Todd J.D."/>
            <person name="Zhang X.H."/>
        </authorList>
    </citation>
    <scope>NUCLEOTIDE SEQUENCE [LARGE SCALE GENOMIC DNA]</scope>
    <source>
        <strain evidence="3 4">ESS08</strain>
    </source>
</reference>
<feature type="domain" description="Putative zinc-finger" evidence="2">
    <location>
        <begin position="7"/>
        <end position="39"/>
    </location>
</feature>
<evidence type="ECO:0000259" key="2">
    <source>
        <dbReference type="Pfam" id="PF13490"/>
    </source>
</evidence>
<protein>
    <recommendedName>
        <fullName evidence="2">Putative zinc-finger domain-containing protein</fullName>
    </recommendedName>
</protein>
<keyword evidence="1" id="KW-0472">Membrane</keyword>
<accession>A0A944CJH6</accession>
<dbReference type="RefSeq" id="WP_213367168.1">
    <property type="nucleotide sequence ID" value="NZ_QTKX01000001.1"/>
</dbReference>
<name>A0A944CJH6_9BACI</name>
<dbReference type="EMBL" id="QTKX01000001">
    <property type="protein sequence ID" value="MBS8263615.1"/>
    <property type="molecule type" value="Genomic_DNA"/>
</dbReference>
<organism evidence="3 4">
    <name type="scientific">Mesobacillus boroniphilus</name>
    <dbReference type="NCBI Taxonomy" id="308892"/>
    <lineage>
        <taxon>Bacteria</taxon>
        <taxon>Bacillati</taxon>
        <taxon>Bacillota</taxon>
        <taxon>Bacilli</taxon>
        <taxon>Bacillales</taxon>
        <taxon>Bacillaceae</taxon>
        <taxon>Mesobacillus</taxon>
    </lineage>
</organism>
<evidence type="ECO:0000313" key="4">
    <source>
        <dbReference type="Proteomes" id="UP000761411"/>
    </source>
</evidence>
<evidence type="ECO:0000256" key="1">
    <source>
        <dbReference type="SAM" id="Phobius"/>
    </source>
</evidence>
<sequence length="482" mass="56505">MKLEHEVVQDLYPLYIENDLTSSVKTAIDEHLMECEACRKFYETGEKTVHITEMEEPTVSKSLDEKIILKMKLNRLRLISVVLAGILFSMVFTDYINKREQLFMATDGYYDALQLMDRMDDMVKNKEQISLQPIEMEISRFLEYNIMLKDNLNFIEEYQKKSTEFSLSLNTQRLNAMLEVMKIRYNLGRWSETDESAFHALKDYFQNHRQDFIEDYEKTHHGYSSYLHILDVKKMDKFYENVNLLSYSYTRFHKMPDRIQPMRESELKNRIADALVIDRDEIELEKESPVNAMYVYHFENRNGFGGDIDAVTGQITNYVGDTGPLTNGPIMDQEEAEKKARFYLEKIYGKDINLEVVSLGFNFNSSANDSRYKVYSFKAVPKVQGYSLYTPFETETYFNLNARNGELESFDHNRHVPSFEQLNQVHFPAASDITGDKQAVMIYSALTGNFELVFMEPDLENFEEGKFISAKTGLEEKIYFEF</sequence>
<dbReference type="AlphaFoldDB" id="A0A944CJH6"/>
<evidence type="ECO:0000313" key="3">
    <source>
        <dbReference type="EMBL" id="MBS8263615.1"/>
    </source>
</evidence>